<dbReference type="SMART" id="SM00858">
    <property type="entry name" value="SAF"/>
    <property type="match status" value="1"/>
</dbReference>
<dbReference type="AlphaFoldDB" id="A0A329R389"/>
<feature type="region of interest" description="Disordered" evidence="1">
    <location>
        <begin position="29"/>
        <end position="69"/>
    </location>
</feature>
<evidence type="ECO:0000256" key="2">
    <source>
        <dbReference type="SAM" id="Phobius"/>
    </source>
</evidence>
<organism evidence="4 5">
    <name type="scientific">Phytoactinopolyspora halophila</name>
    <dbReference type="NCBI Taxonomy" id="1981511"/>
    <lineage>
        <taxon>Bacteria</taxon>
        <taxon>Bacillati</taxon>
        <taxon>Actinomycetota</taxon>
        <taxon>Actinomycetes</taxon>
        <taxon>Jiangellales</taxon>
        <taxon>Jiangellaceae</taxon>
        <taxon>Phytoactinopolyspora</taxon>
    </lineage>
</organism>
<evidence type="ECO:0000313" key="4">
    <source>
        <dbReference type="EMBL" id="RAW18556.1"/>
    </source>
</evidence>
<dbReference type="EMBL" id="QMIG01000001">
    <property type="protein sequence ID" value="RAW18556.1"/>
    <property type="molecule type" value="Genomic_DNA"/>
</dbReference>
<evidence type="ECO:0000256" key="1">
    <source>
        <dbReference type="SAM" id="MobiDB-lite"/>
    </source>
</evidence>
<keyword evidence="2" id="KW-0472">Membrane</keyword>
<dbReference type="CDD" id="cd11614">
    <property type="entry name" value="SAF_CpaB_FlgA_like"/>
    <property type="match status" value="1"/>
</dbReference>
<sequence>MSTGYRYPRFWRASNELIGTVETYSMAISTSQTSDSQTDRQRTREERGVRSTKGLSGGGGDRIPTPPRQRRPALAALAVLLIVGGATVAAILAMRADERVPVLMVQSPVEAGEQITEEHLGTTQVASEGTLLIPASQMDRVVGQYSTVRISEGQLLDTSMLGGSGMLVDGHAAVGASLEIGRYPASGLRPGDIVDLIAVRSDGGGEVISQGARVSSVSGGGDGGADSTVSSGIQATFIVPAAERATVASWAANNGLAVAVIERGAAVDDDAPSMPDAEDGPTDDDTGESNGDADADDEEG</sequence>
<reference evidence="4 5" key="1">
    <citation type="submission" date="2018-06" db="EMBL/GenBank/DDBJ databases">
        <title>Phytoactinopolyspora halophila sp. nov., a novel halophilic actinomycete isolated from a saline soil in China.</title>
        <authorList>
            <person name="Tang S.-K."/>
        </authorList>
    </citation>
    <scope>NUCLEOTIDE SEQUENCE [LARGE SCALE GENOMIC DNA]</scope>
    <source>
        <strain evidence="4 5">YIM 96934</strain>
    </source>
</reference>
<protein>
    <recommendedName>
        <fullName evidence="3">SAF domain-containing protein</fullName>
    </recommendedName>
</protein>
<proteinExistence type="predicted"/>
<feature type="domain" description="SAF" evidence="3">
    <location>
        <begin position="100"/>
        <end position="162"/>
    </location>
</feature>
<keyword evidence="5" id="KW-1185">Reference proteome</keyword>
<keyword evidence="2" id="KW-1133">Transmembrane helix</keyword>
<dbReference type="InterPro" id="IPR013974">
    <property type="entry name" value="SAF"/>
</dbReference>
<feature type="compositionally biased region" description="Basic and acidic residues" evidence="1">
    <location>
        <begin position="37"/>
        <end position="49"/>
    </location>
</feature>
<keyword evidence="2" id="KW-0812">Transmembrane</keyword>
<evidence type="ECO:0000259" key="3">
    <source>
        <dbReference type="SMART" id="SM00858"/>
    </source>
</evidence>
<accession>A0A329R389</accession>
<dbReference type="Pfam" id="PF08666">
    <property type="entry name" value="SAF"/>
    <property type="match status" value="1"/>
</dbReference>
<dbReference type="Proteomes" id="UP000250462">
    <property type="component" value="Unassembled WGS sequence"/>
</dbReference>
<name>A0A329R389_9ACTN</name>
<gene>
    <name evidence="4" type="ORF">DPM12_00195</name>
</gene>
<feature type="compositionally biased region" description="Acidic residues" evidence="1">
    <location>
        <begin position="267"/>
        <end position="300"/>
    </location>
</feature>
<feature type="region of interest" description="Disordered" evidence="1">
    <location>
        <begin position="266"/>
        <end position="300"/>
    </location>
</feature>
<comment type="caution">
    <text evidence="4">The sequence shown here is derived from an EMBL/GenBank/DDBJ whole genome shotgun (WGS) entry which is preliminary data.</text>
</comment>
<evidence type="ECO:0000313" key="5">
    <source>
        <dbReference type="Proteomes" id="UP000250462"/>
    </source>
</evidence>
<feature type="transmembrane region" description="Helical" evidence="2">
    <location>
        <begin position="73"/>
        <end position="94"/>
    </location>
</feature>